<evidence type="ECO:0000313" key="2">
    <source>
        <dbReference type="EMBL" id="SDP41559.1"/>
    </source>
</evidence>
<evidence type="ECO:0000313" key="3">
    <source>
        <dbReference type="Proteomes" id="UP000198795"/>
    </source>
</evidence>
<protein>
    <submittedName>
        <fullName evidence="2">Uncharacterized protein</fullName>
    </submittedName>
</protein>
<name>A0A1H0SJ51_9HYPH</name>
<feature type="compositionally biased region" description="Polar residues" evidence="1">
    <location>
        <begin position="1"/>
        <end position="10"/>
    </location>
</feature>
<proteinExistence type="predicted"/>
<sequence>MMDSDFNSGDATFDNDVGVSEDLIETCGGGIPDDGELADDASNEPSGDFDDGADDKPETRIAAAQRQADEWLEQAEQARFDHALDHQLSGIPDVAEDPIGHFQAKFQALENQQQQQQFWGTVIESEKAIRETTPDYDDACQHLESSRVRELERSLPDDDARSWVAARQAGFNTPADLRRAQLDQDRVGVAQLAIQRGMSPAQLYYELAADRGYQPKRQTRTTSPGGRRSASADLPTPDFTTPDEDLVAWDAEWSKYEKAARAAG</sequence>
<dbReference type="EMBL" id="FNJC01000004">
    <property type="protein sequence ID" value="SDP41559.1"/>
    <property type="molecule type" value="Genomic_DNA"/>
</dbReference>
<feature type="region of interest" description="Disordered" evidence="1">
    <location>
        <begin position="1"/>
        <end position="67"/>
    </location>
</feature>
<gene>
    <name evidence="2" type="ORF">SAMN04488061_2911</name>
</gene>
<feature type="region of interest" description="Disordered" evidence="1">
    <location>
        <begin position="209"/>
        <end position="244"/>
    </location>
</feature>
<dbReference type="RefSeq" id="WP_090229772.1">
    <property type="nucleotide sequence ID" value="NZ_FNJC01000004.1"/>
</dbReference>
<feature type="compositionally biased region" description="Acidic residues" evidence="1">
    <location>
        <begin position="33"/>
        <end position="53"/>
    </location>
</feature>
<evidence type="ECO:0000256" key="1">
    <source>
        <dbReference type="SAM" id="MobiDB-lite"/>
    </source>
</evidence>
<accession>A0A1H0SJ51</accession>
<comment type="caution">
    <text evidence="2">The sequence shown here is derived from an EMBL/GenBank/DDBJ whole genome shotgun (WGS) entry which is preliminary data.</text>
</comment>
<keyword evidence="3" id="KW-1185">Reference proteome</keyword>
<dbReference type="Proteomes" id="UP000198795">
    <property type="component" value="Unassembled WGS sequence"/>
</dbReference>
<reference evidence="2 3" key="1">
    <citation type="submission" date="2016-10" db="EMBL/GenBank/DDBJ databases">
        <authorList>
            <person name="Varghese N."/>
            <person name="Submissions S."/>
        </authorList>
    </citation>
    <scope>NUCLEOTIDE SEQUENCE [LARGE SCALE GENOMIC DNA]</scope>
    <source>
        <strain evidence="2 3">CGMCC 1.6497</strain>
    </source>
</reference>
<organism evidence="2 3">
    <name type="scientific">Filomicrobium insigne</name>
    <dbReference type="NCBI Taxonomy" id="418854"/>
    <lineage>
        <taxon>Bacteria</taxon>
        <taxon>Pseudomonadati</taxon>
        <taxon>Pseudomonadota</taxon>
        <taxon>Alphaproteobacteria</taxon>
        <taxon>Hyphomicrobiales</taxon>
        <taxon>Hyphomicrobiaceae</taxon>
        <taxon>Filomicrobium</taxon>
    </lineage>
</organism>